<evidence type="ECO:0008006" key="3">
    <source>
        <dbReference type="Google" id="ProtNLM"/>
    </source>
</evidence>
<gene>
    <name evidence="1" type="ORF">WMQ36_23370</name>
</gene>
<protein>
    <recommendedName>
        <fullName evidence="3">DUF2726 domain-containing protein</fullName>
    </recommendedName>
</protein>
<keyword evidence="2" id="KW-1185">Reference proteome</keyword>
<dbReference type="EMBL" id="JBBMFM010000134">
    <property type="protein sequence ID" value="MEQ2427908.1"/>
    <property type="molecule type" value="Genomic_DNA"/>
</dbReference>
<sequence length="180" mass="20248">MPLLLFICIIVLVALLVVKSKQASQKKNAAKIKAKEESFWDMVRKNVTGIIPETAGLDFVLAAGTKDVKASLNGYRRLQTGYDELPVYIIAYGGDEMYLTSVKCPSARFMNPDASFILHMTTQNVEKIDAGNRKAAIYLKNKQFIAMSVESRIISGIEQPEESRKFHEYLKAFIEKVNHD</sequence>
<name>A0ABV1DDS7_9FIRM</name>
<dbReference type="RefSeq" id="WP_025486541.1">
    <property type="nucleotide sequence ID" value="NZ_JAJFDX010000001.1"/>
</dbReference>
<dbReference type="Proteomes" id="UP001454086">
    <property type="component" value="Unassembled WGS sequence"/>
</dbReference>
<reference evidence="1 2" key="1">
    <citation type="submission" date="2024-03" db="EMBL/GenBank/DDBJ databases">
        <title>Human intestinal bacterial collection.</title>
        <authorList>
            <person name="Pauvert C."/>
            <person name="Hitch T.C.A."/>
            <person name="Clavel T."/>
        </authorList>
    </citation>
    <scope>NUCLEOTIDE SEQUENCE [LARGE SCALE GENOMIC DNA]</scope>
    <source>
        <strain evidence="1 2">CLA-SR-H021</strain>
    </source>
</reference>
<organism evidence="1 2">
    <name type="scientific">Enterocloster hominis</name>
    <name type="common">ex Hitch et al. 2024</name>
    <dbReference type="NCBI Taxonomy" id="1917870"/>
    <lineage>
        <taxon>Bacteria</taxon>
        <taxon>Bacillati</taxon>
        <taxon>Bacillota</taxon>
        <taxon>Clostridia</taxon>
        <taxon>Lachnospirales</taxon>
        <taxon>Lachnospiraceae</taxon>
        <taxon>Enterocloster</taxon>
    </lineage>
</organism>
<proteinExistence type="predicted"/>
<comment type="caution">
    <text evidence="1">The sequence shown here is derived from an EMBL/GenBank/DDBJ whole genome shotgun (WGS) entry which is preliminary data.</text>
</comment>
<accession>A0ABV1DDS7</accession>
<evidence type="ECO:0000313" key="2">
    <source>
        <dbReference type="Proteomes" id="UP001454086"/>
    </source>
</evidence>
<evidence type="ECO:0000313" key="1">
    <source>
        <dbReference type="EMBL" id="MEQ2427908.1"/>
    </source>
</evidence>